<accession>V4KQ61</accession>
<proteinExistence type="predicted"/>
<gene>
    <name evidence="1" type="ORF">EUTSA_v10015004mg</name>
</gene>
<protein>
    <submittedName>
        <fullName evidence="1">Uncharacterized protein</fullName>
    </submittedName>
</protein>
<reference evidence="1 2" key="1">
    <citation type="journal article" date="2013" name="Front. Plant Sci.">
        <title>The Reference Genome of the Halophytic Plant Eutrema salsugineum.</title>
        <authorList>
            <person name="Yang R."/>
            <person name="Jarvis D.E."/>
            <person name="Chen H."/>
            <person name="Beilstein M.A."/>
            <person name="Grimwood J."/>
            <person name="Jenkins J."/>
            <person name="Shu S."/>
            <person name="Prochnik S."/>
            <person name="Xin M."/>
            <person name="Ma C."/>
            <person name="Schmutz J."/>
            <person name="Wing R.A."/>
            <person name="Mitchell-Olds T."/>
            <person name="Schumaker K.S."/>
            <person name="Wang X."/>
        </authorList>
    </citation>
    <scope>NUCLEOTIDE SEQUENCE [LARGE SCALE GENOMIC DNA]</scope>
</reference>
<sequence length="35" mass="3700">MAASCLRCCKLRGIEAPVSCNTVVANLYPGAEYVP</sequence>
<dbReference type="EMBL" id="KI517464">
    <property type="protein sequence ID" value="ESQ40025.1"/>
    <property type="molecule type" value="Genomic_DNA"/>
</dbReference>
<dbReference type="Gramene" id="ESQ40025">
    <property type="protein sequence ID" value="ESQ40025"/>
    <property type="gene ID" value="EUTSA_v10015004mg"/>
</dbReference>
<dbReference type="KEGG" id="eus:EUTSA_v10015004mg"/>
<evidence type="ECO:0000313" key="2">
    <source>
        <dbReference type="Proteomes" id="UP000030689"/>
    </source>
</evidence>
<dbReference type="AlphaFoldDB" id="V4KQ61"/>
<feature type="non-terminal residue" evidence="1">
    <location>
        <position position="35"/>
    </location>
</feature>
<dbReference type="Proteomes" id="UP000030689">
    <property type="component" value="Unassembled WGS sequence"/>
</dbReference>
<evidence type="ECO:0000313" key="1">
    <source>
        <dbReference type="EMBL" id="ESQ40025.1"/>
    </source>
</evidence>
<name>V4KQ61_EUTSA</name>
<organism evidence="1 2">
    <name type="scientific">Eutrema salsugineum</name>
    <name type="common">Saltwater cress</name>
    <name type="synonym">Sisymbrium salsugineum</name>
    <dbReference type="NCBI Taxonomy" id="72664"/>
    <lineage>
        <taxon>Eukaryota</taxon>
        <taxon>Viridiplantae</taxon>
        <taxon>Streptophyta</taxon>
        <taxon>Embryophyta</taxon>
        <taxon>Tracheophyta</taxon>
        <taxon>Spermatophyta</taxon>
        <taxon>Magnoliopsida</taxon>
        <taxon>eudicotyledons</taxon>
        <taxon>Gunneridae</taxon>
        <taxon>Pentapetalae</taxon>
        <taxon>rosids</taxon>
        <taxon>malvids</taxon>
        <taxon>Brassicales</taxon>
        <taxon>Brassicaceae</taxon>
        <taxon>Eutremeae</taxon>
        <taxon>Eutrema</taxon>
    </lineage>
</organism>
<keyword evidence="2" id="KW-1185">Reference proteome</keyword>